<dbReference type="InterPro" id="IPR024087">
    <property type="entry name" value="Creatininase-like_sf"/>
</dbReference>
<dbReference type="Gene3D" id="3.40.50.10310">
    <property type="entry name" value="Creatininase"/>
    <property type="match status" value="1"/>
</dbReference>
<dbReference type="Proteomes" id="UP000468901">
    <property type="component" value="Unassembled WGS sequence"/>
</dbReference>
<evidence type="ECO:0000256" key="1">
    <source>
        <dbReference type="ARBA" id="ARBA00001947"/>
    </source>
</evidence>
<evidence type="ECO:0000313" key="6">
    <source>
        <dbReference type="EMBL" id="KAB7742736.1"/>
    </source>
</evidence>
<gene>
    <name evidence="6" type="ORF">F2P47_00965</name>
</gene>
<organism evidence="6 7">
    <name type="scientific">Parvibaculum sedimenti</name>
    <dbReference type="NCBI Taxonomy" id="2608632"/>
    <lineage>
        <taxon>Bacteria</taxon>
        <taxon>Pseudomonadati</taxon>
        <taxon>Pseudomonadota</taxon>
        <taxon>Alphaproteobacteria</taxon>
        <taxon>Hyphomicrobiales</taxon>
        <taxon>Parvibaculaceae</taxon>
        <taxon>Parvibaculum</taxon>
    </lineage>
</organism>
<accession>A0A6N6VSW0</accession>
<proteinExistence type="inferred from homology"/>
<dbReference type="GO" id="GO:0046872">
    <property type="term" value="F:metal ion binding"/>
    <property type="evidence" value="ECO:0007669"/>
    <property type="project" value="UniProtKB-KW"/>
</dbReference>
<evidence type="ECO:0000313" key="7">
    <source>
        <dbReference type="Proteomes" id="UP000468901"/>
    </source>
</evidence>
<reference evidence="6 7" key="1">
    <citation type="submission" date="2019-09" db="EMBL/GenBank/DDBJ databases">
        <title>Parvibaculum sedimenti sp. nov., isolated from sediment.</title>
        <authorList>
            <person name="Wang Y."/>
        </authorList>
    </citation>
    <scope>NUCLEOTIDE SEQUENCE [LARGE SCALE GENOMIC DNA]</scope>
    <source>
        <strain evidence="6 7">HXT-9</strain>
    </source>
</reference>
<comment type="cofactor">
    <cofactor evidence="1">
        <name>Zn(2+)</name>
        <dbReference type="ChEBI" id="CHEBI:29105"/>
    </cofactor>
</comment>
<evidence type="ECO:0000256" key="4">
    <source>
        <dbReference type="ARBA" id="ARBA00022833"/>
    </source>
</evidence>
<dbReference type="InterPro" id="IPR003785">
    <property type="entry name" value="Creatininase/forma_Hydrolase"/>
</dbReference>
<dbReference type="AlphaFoldDB" id="A0A6N6VSW0"/>
<evidence type="ECO:0000256" key="5">
    <source>
        <dbReference type="ARBA" id="ARBA00024029"/>
    </source>
</evidence>
<dbReference type="PANTHER" id="PTHR35005:SF1">
    <property type="entry name" value="2-AMINO-5-FORMYLAMINO-6-RIBOSYLAMINOPYRIMIDIN-4(3H)-ONE 5'-MONOPHOSPHATE DEFORMYLASE"/>
    <property type="match status" value="1"/>
</dbReference>
<dbReference type="SUPFAM" id="SSF102215">
    <property type="entry name" value="Creatininase"/>
    <property type="match status" value="1"/>
</dbReference>
<evidence type="ECO:0000256" key="3">
    <source>
        <dbReference type="ARBA" id="ARBA00022801"/>
    </source>
</evidence>
<dbReference type="GO" id="GO:0009231">
    <property type="term" value="P:riboflavin biosynthetic process"/>
    <property type="evidence" value="ECO:0007669"/>
    <property type="project" value="TreeGrafter"/>
</dbReference>
<dbReference type="PANTHER" id="PTHR35005">
    <property type="entry name" value="3-DEHYDRO-SCYLLO-INOSOSE HYDROLASE"/>
    <property type="match status" value="1"/>
</dbReference>
<dbReference type="EMBL" id="WESC01000001">
    <property type="protein sequence ID" value="KAB7742736.1"/>
    <property type="molecule type" value="Genomic_DNA"/>
</dbReference>
<dbReference type="RefSeq" id="WP_152214289.1">
    <property type="nucleotide sequence ID" value="NZ_JBAQYD010000096.1"/>
</dbReference>
<name>A0A6N6VSW0_9HYPH</name>
<dbReference type="Pfam" id="PF02633">
    <property type="entry name" value="Creatininase"/>
    <property type="match status" value="1"/>
</dbReference>
<evidence type="ECO:0000256" key="2">
    <source>
        <dbReference type="ARBA" id="ARBA00022723"/>
    </source>
</evidence>
<sequence length="253" mass="27904">MLWSERTWAEIPADLDAAGHAAILPVGATEQHGPHMGTGMDAVLADLLCKAVSERTKVPMLPTMFYGCSIGHSRRWPGTIALQPITLINLVKDIGDWAYHSGVRRLFMVNTHVTNAAPLRCALEMLRAEHDDMMVALVNSATVSKRVREFHFADGDDWHANDAETALMLARAPEMVRPDVQKEADDPDRTDGLVFAHPVNRTSLNGVTGTPSHGTAENGNIWFDWMVEDLSELILKGLKENPPLEHSYFESSG</sequence>
<keyword evidence="2" id="KW-0479">Metal-binding</keyword>
<comment type="caution">
    <text evidence="6">The sequence shown here is derived from an EMBL/GenBank/DDBJ whole genome shotgun (WGS) entry which is preliminary data.</text>
</comment>
<dbReference type="GO" id="GO:0016811">
    <property type="term" value="F:hydrolase activity, acting on carbon-nitrogen (but not peptide) bonds, in linear amides"/>
    <property type="evidence" value="ECO:0007669"/>
    <property type="project" value="TreeGrafter"/>
</dbReference>
<keyword evidence="3" id="KW-0378">Hydrolase</keyword>
<comment type="similarity">
    <text evidence="5">Belongs to the creatininase superfamily.</text>
</comment>
<protein>
    <submittedName>
        <fullName evidence="6">Creatininase family protein</fullName>
    </submittedName>
</protein>
<keyword evidence="7" id="KW-1185">Reference proteome</keyword>
<keyword evidence="4" id="KW-0862">Zinc</keyword>